<sequence>MFNLMVICGGMKTGKTKLGKLTAFLSGAVLADDCEDPNGVLMAHMAASTGPLVMIVMEPKDKEDWPVPLGHSMIQAAADIIIRMPHMTIVKDRYDVF</sequence>
<proteinExistence type="predicted"/>
<dbReference type="EMBL" id="LAZR01048903">
    <property type="protein sequence ID" value="KKK90870.1"/>
    <property type="molecule type" value="Genomic_DNA"/>
</dbReference>
<comment type="caution">
    <text evidence="1">The sequence shown here is derived from an EMBL/GenBank/DDBJ whole genome shotgun (WGS) entry which is preliminary data.</text>
</comment>
<reference evidence="1" key="1">
    <citation type="journal article" date="2015" name="Nature">
        <title>Complex archaea that bridge the gap between prokaryotes and eukaryotes.</title>
        <authorList>
            <person name="Spang A."/>
            <person name="Saw J.H."/>
            <person name="Jorgensen S.L."/>
            <person name="Zaremba-Niedzwiedzka K."/>
            <person name="Martijn J."/>
            <person name="Lind A.E."/>
            <person name="van Eijk R."/>
            <person name="Schleper C."/>
            <person name="Guy L."/>
            <person name="Ettema T.J."/>
        </authorList>
    </citation>
    <scope>NUCLEOTIDE SEQUENCE</scope>
</reference>
<accession>A0A0F8ZYB3</accession>
<gene>
    <name evidence="1" type="ORF">LCGC14_2718640</name>
</gene>
<evidence type="ECO:0000313" key="1">
    <source>
        <dbReference type="EMBL" id="KKK90870.1"/>
    </source>
</evidence>
<organism evidence="1">
    <name type="scientific">marine sediment metagenome</name>
    <dbReference type="NCBI Taxonomy" id="412755"/>
    <lineage>
        <taxon>unclassified sequences</taxon>
        <taxon>metagenomes</taxon>
        <taxon>ecological metagenomes</taxon>
    </lineage>
</organism>
<protein>
    <submittedName>
        <fullName evidence="1">Uncharacterized protein</fullName>
    </submittedName>
</protein>
<dbReference type="AlphaFoldDB" id="A0A0F8ZYB3"/>
<name>A0A0F8ZYB3_9ZZZZ</name>